<dbReference type="InterPro" id="IPR045225">
    <property type="entry name" value="Uracil/uridine/allantoin_perm"/>
</dbReference>
<keyword evidence="5 7" id="KW-0472">Membrane</keyword>
<feature type="transmembrane region" description="Helical" evidence="7">
    <location>
        <begin position="370"/>
        <end position="389"/>
    </location>
</feature>
<evidence type="ECO:0000256" key="4">
    <source>
        <dbReference type="ARBA" id="ARBA00022989"/>
    </source>
</evidence>
<feature type="transmembrane region" description="Helical" evidence="7">
    <location>
        <begin position="119"/>
        <end position="141"/>
    </location>
</feature>
<evidence type="ECO:0000256" key="6">
    <source>
        <dbReference type="SAM" id="MobiDB-lite"/>
    </source>
</evidence>
<dbReference type="InterPro" id="IPR012681">
    <property type="entry name" value="NCS1"/>
</dbReference>
<dbReference type="PANTHER" id="PTHR30618:SF0">
    <property type="entry name" value="PURINE-URACIL PERMEASE NCS1"/>
    <property type="match status" value="1"/>
</dbReference>
<keyword evidence="3 7" id="KW-0812">Transmembrane</keyword>
<feature type="transmembrane region" description="Helical" evidence="7">
    <location>
        <begin position="472"/>
        <end position="495"/>
    </location>
</feature>
<keyword evidence="4 7" id="KW-1133">Transmembrane helix</keyword>
<comment type="similarity">
    <text evidence="2">Belongs to the purine-cytosine permease (2.A.39) family.</text>
</comment>
<dbReference type="Proteomes" id="UP000814176">
    <property type="component" value="Unassembled WGS sequence"/>
</dbReference>
<feature type="transmembrane region" description="Helical" evidence="7">
    <location>
        <begin position="82"/>
        <end position="107"/>
    </location>
</feature>
<sequence>MAKTHTRVAAYFKPSAWALEPEHSTFAPSSKWSNKDMDPVPPHERTWTTVNYIAYWISDATNAAVWELASSMLATGLSWRQALPAIAVGHIIISVVMVLNGTIGARLHVAFPVLNRSSFGFWFSYFSVISRVLLSMFWFGIQTYTGSECVYQMLKAIWPSLARLPNHLPANANITTSGIMCYFLYWLIQFPFMLISPQKIRWLFMAKALVVPGMWLAMLIWAMVKVPPRDGLFVQHATLHGSDLSWAWLSALNSALGIYSTLAVNIPDFTRYAKNERAQYVQIAIIPIAFTLCGFIGMAVTSAGMVLYGQTLWDPLKLINQWDNRAAAFFASFAWVLTTLGTNISANSLSAANDMTVLFPRYINIRRGQVLCALLGGWALCPWEILATAEGFLTFINGYTVFLGPFAGIMVTDYWFLHKGKVDVPSMYRPHGRYRYTYGFNWRAVLAILCSVPPLFPGWINSINTGIKVGSGAVHIFAFAWIFGFVVASTVYYTASMLFPAMETYIPEAILSDNVDSDSSRTSDVEEDKKSIKEEIKEATGVFPPEQERGL</sequence>
<dbReference type="PANTHER" id="PTHR30618">
    <property type="entry name" value="NCS1 FAMILY PURINE/PYRIMIDINE TRANSPORTER"/>
    <property type="match status" value="1"/>
</dbReference>
<dbReference type="NCBIfam" id="TIGR00800">
    <property type="entry name" value="ncs1"/>
    <property type="match status" value="1"/>
</dbReference>
<dbReference type="Gene3D" id="1.10.4160.10">
    <property type="entry name" value="Hydantoin permease"/>
    <property type="match status" value="1"/>
</dbReference>
<feature type="transmembrane region" description="Helical" evidence="7">
    <location>
        <begin position="395"/>
        <end position="417"/>
    </location>
</feature>
<feature type="transmembrane region" description="Helical" evidence="7">
    <location>
        <begin position="438"/>
        <end position="460"/>
    </location>
</feature>
<evidence type="ECO:0000256" key="3">
    <source>
        <dbReference type="ARBA" id="ARBA00022692"/>
    </source>
</evidence>
<organism evidence="8 9">
    <name type="scientific">Rhodofomes roseus</name>
    <dbReference type="NCBI Taxonomy" id="34475"/>
    <lineage>
        <taxon>Eukaryota</taxon>
        <taxon>Fungi</taxon>
        <taxon>Dikarya</taxon>
        <taxon>Basidiomycota</taxon>
        <taxon>Agaricomycotina</taxon>
        <taxon>Agaricomycetes</taxon>
        <taxon>Polyporales</taxon>
        <taxon>Rhodofomes</taxon>
    </lineage>
</organism>
<feature type="transmembrane region" description="Helical" evidence="7">
    <location>
        <begin position="202"/>
        <end position="224"/>
    </location>
</feature>
<feature type="transmembrane region" description="Helical" evidence="7">
    <location>
        <begin position="328"/>
        <end position="349"/>
    </location>
</feature>
<reference evidence="8 9" key="1">
    <citation type="journal article" date="2021" name="Environ. Microbiol.">
        <title>Gene family expansions and transcriptome signatures uncover fungal adaptations to wood decay.</title>
        <authorList>
            <person name="Hage H."/>
            <person name="Miyauchi S."/>
            <person name="Viragh M."/>
            <person name="Drula E."/>
            <person name="Min B."/>
            <person name="Chaduli D."/>
            <person name="Navarro D."/>
            <person name="Favel A."/>
            <person name="Norest M."/>
            <person name="Lesage-Meessen L."/>
            <person name="Balint B."/>
            <person name="Merenyi Z."/>
            <person name="de Eugenio L."/>
            <person name="Morin E."/>
            <person name="Martinez A.T."/>
            <person name="Baldrian P."/>
            <person name="Stursova M."/>
            <person name="Martinez M.J."/>
            <person name="Novotny C."/>
            <person name="Magnuson J.K."/>
            <person name="Spatafora J.W."/>
            <person name="Maurice S."/>
            <person name="Pangilinan J."/>
            <person name="Andreopoulos W."/>
            <person name="LaButti K."/>
            <person name="Hundley H."/>
            <person name="Na H."/>
            <person name="Kuo A."/>
            <person name="Barry K."/>
            <person name="Lipzen A."/>
            <person name="Henrissat B."/>
            <person name="Riley R."/>
            <person name="Ahrendt S."/>
            <person name="Nagy L.G."/>
            <person name="Grigoriev I.V."/>
            <person name="Martin F."/>
            <person name="Rosso M.N."/>
        </authorList>
    </citation>
    <scope>NUCLEOTIDE SEQUENCE [LARGE SCALE GENOMIC DNA]</scope>
    <source>
        <strain evidence="8 9">CIRM-BRFM 1785</strain>
    </source>
</reference>
<name>A0ABQ8KKG3_9APHY</name>
<evidence type="ECO:0000256" key="1">
    <source>
        <dbReference type="ARBA" id="ARBA00004141"/>
    </source>
</evidence>
<dbReference type="EMBL" id="JADCUA010000007">
    <property type="protein sequence ID" value="KAH9838454.1"/>
    <property type="molecule type" value="Genomic_DNA"/>
</dbReference>
<evidence type="ECO:0000256" key="5">
    <source>
        <dbReference type="ARBA" id="ARBA00023136"/>
    </source>
</evidence>
<keyword evidence="9" id="KW-1185">Reference proteome</keyword>
<dbReference type="GeneID" id="71999897"/>
<feature type="compositionally biased region" description="Basic and acidic residues" evidence="6">
    <location>
        <begin position="518"/>
        <end position="538"/>
    </location>
</feature>
<comment type="caution">
    <text evidence="8">The sequence shown here is derived from an EMBL/GenBank/DDBJ whole genome shotgun (WGS) entry which is preliminary data.</text>
</comment>
<feature type="transmembrane region" description="Helical" evidence="7">
    <location>
        <begin position="244"/>
        <end position="264"/>
    </location>
</feature>
<evidence type="ECO:0000313" key="9">
    <source>
        <dbReference type="Proteomes" id="UP000814176"/>
    </source>
</evidence>
<evidence type="ECO:0000256" key="7">
    <source>
        <dbReference type="SAM" id="Phobius"/>
    </source>
</evidence>
<dbReference type="Pfam" id="PF02133">
    <property type="entry name" value="Transp_cyt_pur"/>
    <property type="match status" value="1"/>
</dbReference>
<gene>
    <name evidence="8" type="ORF">C8Q71DRAFT_531204</name>
</gene>
<dbReference type="InterPro" id="IPR001248">
    <property type="entry name" value="Pur-cyt_permease"/>
</dbReference>
<evidence type="ECO:0000256" key="2">
    <source>
        <dbReference type="ARBA" id="ARBA00008974"/>
    </source>
</evidence>
<comment type="subcellular location">
    <subcellularLocation>
        <location evidence="1">Membrane</location>
        <topology evidence="1">Multi-pass membrane protein</topology>
    </subcellularLocation>
</comment>
<evidence type="ECO:0000313" key="8">
    <source>
        <dbReference type="EMBL" id="KAH9838454.1"/>
    </source>
</evidence>
<dbReference type="CDD" id="cd11482">
    <property type="entry name" value="SLC-NCS1sbd_NRT1-like"/>
    <property type="match status" value="1"/>
</dbReference>
<feature type="region of interest" description="Disordered" evidence="6">
    <location>
        <begin position="515"/>
        <end position="551"/>
    </location>
</feature>
<protein>
    <submittedName>
        <fullName evidence="8">NCS1 nucleoside transporter family</fullName>
    </submittedName>
</protein>
<accession>A0ABQ8KKG3</accession>
<dbReference type="RefSeq" id="XP_047780369.1">
    <property type="nucleotide sequence ID" value="XM_047919165.1"/>
</dbReference>
<proteinExistence type="inferred from homology"/>
<feature type="transmembrane region" description="Helical" evidence="7">
    <location>
        <begin position="285"/>
        <end position="308"/>
    </location>
</feature>